<dbReference type="PROSITE" id="PS51257">
    <property type="entry name" value="PROKAR_LIPOPROTEIN"/>
    <property type="match status" value="1"/>
</dbReference>
<dbReference type="Gene3D" id="3.30.200.20">
    <property type="entry name" value="Phosphorylase Kinase, domain 1"/>
    <property type="match status" value="1"/>
</dbReference>
<feature type="compositionally biased region" description="Low complexity" evidence="1">
    <location>
        <begin position="604"/>
        <end position="618"/>
    </location>
</feature>
<feature type="region of interest" description="Disordered" evidence="1">
    <location>
        <begin position="604"/>
        <end position="623"/>
    </location>
</feature>
<organism evidence="3 4">
    <name type="scientific">Gonium pectorale</name>
    <name type="common">Green alga</name>
    <dbReference type="NCBI Taxonomy" id="33097"/>
    <lineage>
        <taxon>Eukaryota</taxon>
        <taxon>Viridiplantae</taxon>
        <taxon>Chlorophyta</taxon>
        <taxon>core chlorophytes</taxon>
        <taxon>Chlorophyceae</taxon>
        <taxon>CS clade</taxon>
        <taxon>Chlamydomonadales</taxon>
        <taxon>Volvocaceae</taxon>
        <taxon>Gonium</taxon>
    </lineage>
</organism>
<dbReference type="GO" id="GO:0005524">
    <property type="term" value="F:ATP binding"/>
    <property type="evidence" value="ECO:0007669"/>
    <property type="project" value="InterPro"/>
</dbReference>
<dbReference type="InterPro" id="IPR001245">
    <property type="entry name" value="Ser-Thr/Tyr_kinase_cat_dom"/>
</dbReference>
<dbReference type="InterPro" id="IPR008271">
    <property type="entry name" value="Ser/Thr_kinase_AS"/>
</dbReference>
<dbReference type="InterPro" id="IPR011009">
    <property type="entry name" value="Kinase-like_dom_sf"/>
</dbReference>
<sequence>MVKEQVAVVVPLPAVGAGTGGSCGRRARTGKVAPRQAVPSRQVAVAAGPRGDDPLAECDASAITLTNGAASMSARQDAPLALTADDSGCTAGERVTDEAGGLAALLPLTAGGRLVGAVCVVRSHPGGAQESFSPEGCPSLFSSPSALSRLALYLSLALLGGGGEEHLAGLRECVRALEEAESMQQLLEGVCDGVTQHVRRIFLLDPWVVPALVPEHSASVALMFSWEGAAVGFPQSTPKQSSRTLQPPLSPANHHMRWKADLYDTGSSYYGLLDTGDGPMSFPTLCDGALVEDGATVALRAEPFTLQQTMLRELVQGAPQVGSTRLPVQPEGVAVAVGGKSSSGGGPQPASELQHPVAAEVVEDCAARLQDPAKPARDILLLRANGMKARNDGGSGAPATGGGGSSARGHRGVGSLLLLALPTGCRRGALCLYVTFPHQLPRPLLQQAQASVMELLQVLCPLVPRKLGGELSLELETLATAAPGSYAVPRLIRSVFSERPGDRAAVAAWAAAGLISSGPAASYGRDGYASHSLLPTMEHLGCVGALQRSAGNTASVIHVEELTPAQSGFGSQLPLLVASLQDSISGARLRTAAVTAAAASAARSPSFRARSGGPSPSSLHSPRTAAGGLEIAAAASSGGNGGSVGDSSRGTGSGLATAGRTPDAMSSICDGALTDLAQLRLGRRLGHGGCAVVFKARLGTQDCAVKLMDLPEDGRVSLELVSHTTPISATTRARAAERQVAARRALLRNAMELAATTGISHPNIMQVYTTFSPVALGVEQRPDGSEAIALKPADCTEGGRGPDAPPVCIAIVCEWCDRGSLAGALADKALTRLVPASAVSGAQAKEGQREVRVLDVRAILLTLLDVALALRHLHSLNLIHRDLKPANVLLKTCPTDPRGFTAKLADFGFVTLLNQSGDEEDGFGPYALVDEFAGTITHTAPEAVECPARLGASCDVYSEMTVCGVRPFPQVELDDILGRVKAGHRPAFHGAVPLPYRSLAQRCWSADPKQRPRSPELVVALNGLLRSMTKELDG</sequence>
<keyword evidence="4" id="KW-1185">Reference proteome</keyword>
<protein>
    <recommendedName>
        <fullName evidence="2">Protein kinase domain-containing protein</fullName>
    </recommendedName>
</protein>
<feature type="region of interest" description="Disordered" evidence="1">
    <location>
        <begin position="637"/>
        <end position="661"/>
    </location>
</feature>
<dbReference type="PROSITE" id="PS00108">
    <property type="entry name" value="PROTEIN_KINASE_ST"/>
    <property type="match status" value="1"/>
</dbReference>
<accession>A0A150H000</accession>
<dbReference type="EMBL" id="LSYV01000004">
    <property type="protein sequence ID" value="KXZ55198.1"/>
    <property type="molecule type" value="Genomic_DNA"/>
</dbReference>
<dbReference type="SUPFAM" id="SSF56112">
    <property type="entry name" value="Protein kinase-like (PK-like)"/>
    <property type="match status" value="1"/>
</dbReference>
<dbReference type="PANTHER" id="PTHR44329">
    <property type="entry name" value="SERINE/THREONINE-PROTEIN KINASE TNNI3K-RELATED"/>
    <property type="match status" value="1"/>
</dbReference>
<feature type="region of interest" description="Disordered" evidence="1">
    <location>
        <begin position="19"/>
        <end position="51"/>
    </location>
</feature>
<gene>
    <name evidence="3" type="ORF">GPECTOR_3g342</name>
</gene>
<dbReference type="InterPro" id="IPR051681">
    <property type="entry name" value="Ser/Thr_Kinases-Pseudokinases"/>
</dbReference>
<dbReference type="InterPro" id="IPR000719">
    <property type="entry name" value="Prot_kinase_dom"/>
</dbReference>
<dbReference type="PROSITE" id="PS50011">
    <property type="entry name" value="PROTEIN_KINASE_DOM"/>
    <property type="match status" value="1"/>
</dbReference>
<evidence type="ECO:0000313" key="4">
    <source>
        <dbReference type="Proteomes" id="UP000075714"/>
    </source>
</evidence>
<evidence type="ECO:0000313" key="3">
    <source>
        <dbReference type="EMBL" id="KXZ55198.1"/>
    </source>
</evidence>
<evidence type="ECO:0000259" key="2">
    <source>
        <dbReference type="PROSITE" id="PS50011"/>
    </source>
</evidence>
<dbReference type="Pfam" id="PF07714">
    <property type="entry name" value="PK_Tyr_Ser-Thr"/>
    <property type="match status" value="1"/>
</dbReference>
<dbReference type="AlphaFoldDB" id="A0A150H000"/>
<proteinExistence type="predicted"/>
<dbReference type="STRING" id="33097.A0A150H000"/>
<dbReference type="Proteomes" id="UP000075714">
    <property type="component" value="Unassembled WGS sequence"/>
</dbReference>
<name>A0A150H000_GONPE</name>
<feature type="domain" description="Protein kinase" evidence="2">
    <location>
        <begin position="679"/>
        <end position="1025"/>
    </location>
</feature>
<comment type="caution">
    <text evidence="3">The sequence shown here is derived from an EMBL/GenBank/DDBJ whole genome shotgun (WGS) entry which is preliminary data.</text>
</comment>
<dbReference type="Gene3D" id="1.10.510.10">
    <property type="entry name" value="Transferase(Phosphotransferase) domain 1"/>
    <property type="match status" value="1"/>
</dbReference>
<dbReference type="SMART" id="SM00220">
    <property type="entry name" value="S_TKc"/>
    <property type="match status" value="1"/>
</dbReference>
<dbReference type="OrthoDB" id="548754at2759"/>
<reference evidence="4" key="1">
    <citation type="journal article" date="2016" name="Nat. Commun.">
        <title>The Gonium pectorale genome demonstrates co-option of cell cycle regulation during the evolution of multicellularity.</title>
        <authorList>
            <person name="Hanschen E.R."/>
            <person name="Marriage T.N."/>
            <person name="Ferris P.J."/>
            <person name="Hamaji T."/>
            <person name="Toyoda A."/>
            <person name="Fujiyama A."/>
            <person name="Neme R."/>
            <person name="Noguchi H."/>
            <person name="Minakuchi Y."/>
            <person name="Suzuki M."/>
            <person name="Kawai-Toyooka H."/>
            <person name="Smith D.R."/>
            <person name="Sparks H."/>
            <person name="Anderson J."/>
            <person name="Bakaric R."/>
            <person name="Luria V."/>
            <person name="Karger A."/>
            <person name="Kirschner M.W."/>
            <person name="Durand P.M."/>
            <person name="Michod R.E."/>
            <person name="Nozaki H."/>
            <person name="Olson B.J."/>
        </authorList>
    </citation>
    <scope>NUCLEOTIDE SEQUENCE [LARGE SCALE GENOMIC DNA]</scope>
    <source>
        <strain evidence="4">NIES-2863</strain>
    </source>
</reference>
<evidence type="ECO:0000256" key="1">
    <source>
        <dbReference type="SAM" id="MobiDB-lite"/>
    </source>
</evidence>
<dbReference type="PANTHER" id="PTHR44329:SF214">
    <property type="entry name" value="PROTEIN KINASE DOMAIN-CONTAINING PROTEIN"/>
    <property type="match status" value="1"/>
</dbReference>
<dbReference type="GO" id="GO:0004674">
    <property type="term" value="F:protein serine/threonine kinase activity"/>
    <property type="evidence" value="ECO:0007669"/>
    <property type="project" value="TreeGrafter"/>
</dbReference>